<feature type="compositionally biased region" description="Gly residues" evidence="2">
    <location>
        <begin position="45"/>
        <end position="54"/>
    </location>
</feature>
<evidence type="ECO:0000256" key="3">
    <source>
        <dbReference type="SAM" id="SignalP"/>
    </source>
</evidence>
<keyword evidence="5" id="KW-1185">Reference proteome</keyword>
<keyword evidence="1 3" id="KW-0732">Signal</keyword>
<dbReference type="Proteomes" id="UP000243342">
    <property type="component" value="Unassembled WGS sequence"/>
</dbReference>
<evidence type="ECO:0000313" key="5">
    <source>
        <dbReference type="Proteomes" id="UP000243342"/>
    </source>
</evidence>
<dbReference type="PANTHER" id="PTHR15462">
    <property type="entry name" value="SERINE PROTEASE"/>
    <property type="match status" value="1"/>
</dbReference>
<dbReference type="InterPro" id="IPR050966">
    <property type="entry name" value="Glutamyl_endopeptidase"/>
</dbReference>
<feature type="chain" id="PRO_5039056935" description="Secreted protein" evidence="3">
    <location>
        <begin position="24"/>
        <end position="391"/>
    </location>
</feature>
<dbReference type="Gene3D" id="2.40.10.10">
    <property type="entry name" value="Trypsin-like serine proteases"/>
    <property type="match status" value="2"/>
</dbReference>
<comment type="caution">
    <text evidence="4">The sequence shown here is derived from an EMBL/GenBank/DDBJ whole genome shotgun (WGS) entry which is preliminary data.</text>
</comment>
<feature type="signal peptide" evidence="3">
    <location>
        <begin position="1"/>
        <end position="23"/>
    </location>
</feature>
<evidence type="ECO:0000256" key="1">
    <source>
        <dbReference type="ARBA" id="ARBA00022729"/>
    </source>
</evidence>
<organism evidence="4 5">
    <name type="scientific">Mangrovactinospora gilvigrisea</name>
    <dbReference type="NCBI Taxonomy" id="1428644"/>
    <lineage>
        <taxon>Bacteria</taxon>
        <taxon>Bacillati</taxon>
        <taxon>Actinomycetota</taxon>
        <taxon>Actinomycetes</taxon>
        <taxon>Kitasatosporales</taxon>
        <taxon>Streptomycetaceae</taxon>
        <taxon>Mangrovactinospora</taxon>
    </lineage>
</organism>
<reference evidence="4 5" key="1">
    <citation type="submission" date="2016-10" db="EMBL/GenBank/DDBJ databases">
        <title>Genome sequence of Streptomyces gilvigriseus MUSC 26.</title>
        <authorList>
            <person name="Lee L.-H."/>
            <person name="Ser H.-L."/>
        </authorList>
    </citation>
    <scope>NUCLEOTIDE SEQUENCE [LARGE SCALE GENOMIC DNA]</scope>
    <source>
        <strain evidence="4 5">MUSC 26</strain>
    </source>
</reference>
<feature type="region of interest" description="Disordered" evidence="2">
    <location>
        <begin position="28"/>
        <end position="58"/>
    </location>
</feature>
<evidence type="ECO:0000256" key="2">
    <source>
        <dbReference type="SAM" id="MobiDB-lite"/>
    </source>
</evidence>
<evidence type="ECO:0000313" key="4">
    <source>
        <dbReference type="EMBL" id="OIV38353.1"/>
    </source>
</evidence>
<gene>
    <name evidence="4" type="ORF">BIV57_06585</name>
</gene>
<sequence length="391" mass="40561">MRSALRVSGAVAAATVLTLGAAACGSSGGHAKADAAPSKQSADSGSGGSSGKGKTGLSLDGIKLPAKLPANIQDVKSSDWKNWKNWAKQSFANKRIEGFWTPKRMAQAKENSLKLSSKDAAVGGSQTTAAPPPVGAKKAPRPYTAGSAVLGKIYGEGPEGEFVCSGTVVEDPAHPGKSNLVWTAGHCTSGGAGKGWYHNIMFVPDYNNGGKATDQTRLTNDKDLAPYGYWWANAATTSNQWFTQGDEHGGQTQYDYSLFQVVPPKGTTKSLQETVGGAMSIWFNAPHKISKITAWGYPAAPPYTGVDLYHCDGAPGDLSADPSAPADYRIGCSMTGGSSGGGWFAKKPNGSVALVSNTSIGPADAPVWLAGPRLDGAAQNMFQQFDSRIAG</sequence>
<dbReference type="AlphaFoldDB" id="A0A1J7BXX3"/>
<dbReference type="EMBL" id="MLCF01000025">
    <property type="protein sequence ID" value="OIV38353.1"/>
    <property type="molecule type" value="Genomic_DNA"/>
</dbReference>
<dbReference type="SUPFAM" id="SSF50494">
    <property type="entry name" value="Trypsin-like serine proteases"/>
    <property type="match status" value="1"/>
</dbReference>
<dbReference type="InterPro" id="IPR009003">
    <property type="entry name" value="Peptidase_S1_PA"/>
</dbReference>
<dbReference type="PANTHER" id="PTHR15462:SF19">
    <property type="entry name" value="PEPTIDASE S1 DOMAIN-CONTAINING PROTEIN"/>
    <property type="match status" value="1"/>
</dbReference>
<accession>A0A1J7BXX3</accession>
<dbReference type="STRING" id="1428644.BIV57_06585"/>
<dbReference type="InterPro" id="IPR043504">
    <property type="entry name" value="Peptidase_S1_PA_chymotrypsin"/>
</dbReference>
<proteinExistence type="predicted"/>
<dbReference type="PROSITE" id="PS51257">
    <property type="entry name" value="PROKAR_LIPOPROTEIN"/>
    <property type="match status" value="1"/>
</dbReference>
<name>A0A1J7BXX3_9ACTN</name>
<evidence type="ECO:0008006" key="6">
    <source>
        <dbReference type="Google" id="ProtNLM"/>
    </source>
</evidence>
<feature type="region of interest" description="Disordered" evidence="2">
    <location>
        <begin position="118"/>
        <end position="141"/>
    </location>
</feature>
<protein>
    <recommendedName>
        <fullName evidence="6">Secreted protein</fullName>
    </recommendedName>
</protein>